<accession>Q2VYC5</accession>
<feature type="signal peptide" evidence="7">
    <location>
        <begin position="1"/>
        <end position="18"/>
    </location>
</feature>
<dbReference type="Gene3D" id="4.10.40.20">
    <property type="match status" value="1"/>
</dbReference>
<evidence type="ECO:0000256" key="7">
    <source>
        <dbReference type="SAM" id="SignalP"/>
    </source>
</evidence>
<dbReference type="RefSeq" id="NP_001267819.1">
    <property type="nucleotide sequence ID" value="NM_001280890.1"/>
</dbReference>
<evidence type="ECO:0000256" key="2">
    <source>
        <dbReference type="ARBA" id="ARBA00022525"/>
    </source>
</evidence>
<keyword evidence="5" id="KW-1015">Disulfide bond</keyword>
<dbReference type="OrthoDB" id="5950222at2759"/>
<dbReference type="PROSITE" id="PS50184">
    <property type="entry name" value="VWFC_2"/>
    <property type="match status" value="3"/>
</dbReference>
<feature type="domain" description="IGFBP N-terminal" evidence="10">
    <location>
        <begin position="29"/>
        <end position="110"/>
    </location>
</feature>
<dbReference type="PROSITE" id="PS50279">
    <property type="entry name" value="BPTI_KUNITZ_2"/>
    <property type="match status" value="1"/>
</dbReference>
<evidence type="ECO:0000256" key="1">
    <source>
        <dbReference type="ARBA" id="ARBA00004613"/>
    </source>
</evidence>
<dbReference type="FunFam" id="4.10.410.10:FF:000020">
    <property type="entry name" value="Collagen, type VI, alpha 3"/>
    <property type="match status" value="1"/>
</dbReference>
<dbReference type="PROSITE" id="PS01208">
    <property type="entry name" value="VWFC_1"/>
    <property type="match status" value="2"/>
</dbReference>
<dbReference type="Pfam" id="PF00093">
    <property type="entry name" value="VWC"/>
    <property type="match status" value="1"/>
</dbReference>
<keyword evidence="7 13" id="KW-0732">Signal</keyword>
<dbReference type="SMART" id="SM00131">
    <property type="entry name" value="KU"/>
    <property type="match status" value="1"/>
</dbReference>
<protein>
    <submittedName>
        <fullName evidence="11">Chordin-like protein</fullName>
    </submittedName>
    <submittedName>
        <fullName evidence="13">Cysteine rich BMP regulator 2 precursor</fullName>
    </submittedName>
</protein>
<keyword evidence="3" id="KW-0646">Protease inhibitor</keyword>
<keyword evidence="12" id="KW-1185">Reference proteome</keyword>
<evidence type="ECO:0000259" key="8">
    <source>
        <dbReference type="PROSITE" id="PS50184"/>
    </source>
</evidence>
<feature type="domain" description="BPTI/Kunitz inhibitor" evidence="9">
    <location>
        <begin position="273"/>
        <end position="323"/>
    </location>
</feature>
<dbReference type="InterPro" id="IPR020901">
    <property type="entry name" value="Prtase_inh_Kunz-CS"/>
</dbReference>
<keyword evidence="2" id="KW-0964">Secreted</keyword>
<dbReference type="Gene3D" id="2.10.70.10">
    <property type="entry name" value="Complement Module, domain 1"/>
    <property type="match status" value="2"/>
</dbReference>
<dbReference type="InterPro" id="IPR036880">
    <property type="entry name" value="Kunitz_BPTI_sf"/>
</dbReference>
<dbReference type="GO" id="GO:0004867">
    <property type="term" value="F:serine-type endopeptidase inhibitor activity"/>
    <property type="evidence" value="ECO:0007669"/>
    <property type="project" value="UniProtKB-KW"/>
</dbReference>
<dbReference type="CTD" id="100189550"/>
<feature type="region of interest" description="Disordered" evidence="6">
    <location>
        <begin position="509"/>
        <end position="529"/>
    </location>
</feature>
<evidence type="ECO:0000313" key="13">
    <source>
        <dbReference type="RefSeq" id="NP_001267819.1"/>
    </source>
</evidence>
<evidence type="ECO:0000256" key="4">
    <source>
        <dbReference type="ARBA" id="ARBA00022900"/>
    </source>
</evidence>
<reference evidence="12" key="3">
    <citation type="submission" date="2025-05" db="UniProtKB">
        <authorList>
            <consortium name="RefSeq"/>
        </authorList>
    </citation>
    <scope>NUCLEOTIDE SEQUENCE [LARGE SCALE GENOMIC DNA]</scope>
</reference>
<dbReference type="InterPro" id="IPR001007">
    <property type="entry name" value="VWF_dom"/>
</dbReference>
<sequence length="1135" mass="127200">MKSMKLLLLQLLFFGVYSKPATKVILDASDKTCPPCNEECPTLDKCDFGTVKEKCGCCKVCIRNEGDICGGINEIYGVCKEGLVCKVRHPFSLKNLNLEMSDKIGRCETELCSSTTCGRHQWCKVDNELPTCFCRNDCESDEEKLCDNDGNKYKNICELRSKECKLQQKIPHFSCKDCQRTAESKLETIESGVVLNTSRMCEKEECVNGVFKVSLDNTCLKAEGFTCSEGSNIHQDITCPVGYYCNITKLELNPEYGYPNLGQCSAIDSSEVCKLAPDTGACYAYFPRWHFDISTGTCKEFIYGGCQGNKNNFKSKDECLRLCGDRDKPLAAMPMNAFPFVGMPMFPFAGKVQERPMSDKSMTISGLVILPQTIQIPPKSCLVVHFQDVTLADVASRIIATQIVHFSEVTTKDVIDYKINSKMPLPEDIGRIYSVRAFLNIGWCSRTVDDGRSIQKKDYLSDERTTVMLSNDKDEYIKDITIKCYDCDKTDLLTDIQMGFPMEEPEFELEKKEESDFSGDDDTDSKFPYDGPQMSSTVIEIRGSVKFSNITESVLKKDSCLWISLSDVTLQDAKSITLSSTFMDMSFYKVGKSIQYVLQSMKPMNEELSRTYVVQAVLNNGWCYKKGSDKWLKKGDFLNTVTHTINLNKESNSYNLDVNVICYECETKEDLSSASKSLNNGNEMMWVNGTLFFPDVPKVNASSCLIVSFRDVSIADYKSKTLAMLVLSVSQFKDKEYNYVLQIKKPSDLSGRFSVHAVLNVNWCSSDSSQKWIEKGDYLTVTSYQVDLKENTNTYSQDVHLICYSCISSSQKEDSKKFCLDKKNNITRKHDETWLADPCTTCVCDDGFSACAIKSCVSNCPTPIPKPGECCSQCSSTCLYENKFYNEGDEWSPDSCTKCNCINGEKLCSVVDCLPDSMLPCKNPVLIEGNCCRSCPILMSSPVKQECFYEQTNKTYQDGDEWTSPDFCASCVCDKGNTMCATPMCALPPCSEDKIINIPGRCCPICPETNVCKDLNTNRAYTEGEIWQNSDCNVCRCTSNDTVCEKPLADYESCENKVKLTKNCPAFCFIETDSKPKCEDSSNYYSVGQEIERDCNKCICVEQGKWECTKRSCPIMIEGLPSGATDEAEVADDGP</sequence>
<dbReference type="KEGG" id="hmg:100189550"/>
<evidence type="ECO:0000256" key="6">
    <source>
        <dbReference type="SAM" id="MobiDB-lite"/>
    </source>
</evidence>
<dbReference type="InterPro" id="IPR009030">
    <property type="entry name" value="Growth_fac_rcpt_cys_sf"/>
</dbReference>
<dbReference type="PRINTS" id="PR00759">
    <property type="entry name" value="BASICPTASE"/>
</dbReference>
<dbReference type="Gene3D" id="6.20.200.20">
    <property type="match status" value="1"/>
</dbReference>
<dbReference type="InterPro" id="IPR000867">
    <property type="entry name" value="IGFBP-like"/>
</dbReference>
<reference evidence="13" key="2">
    <citation type="submission" date="2025-04" db="UniProtKB">
        <authorList>
            <consortium name="RefSeq"/>
        </authorList>
    </citation>
    <scope>IDENTIFICATION</scope>
</reference>
<dbReference type="GO" id="GO:0005615">
    <property type="term" value="C:extracellular space"/>
    <property type="evidence" value="ECO:0007669"/>
    <property type="project" value="TreeGrafter"/>
</dbReference>
<name>Q2VYC5_HYDVU</name>
<dbReference type="InterPro" id="IPR036058">
    <property type="entry name" value="Kazal_dom_sf"/>
</dbReference>
<dbReference type="Pfam" id="PF00014">
    <property type="entry name" value="Kunitz_BPTI"/>
    <property type="match status" value="1"/>
</dbReference>
<dbReference type="SUPFAM" id="SSF57184">
    <property type="entry name" value="Growth factor receptor domain"/>
    <property type="match status" value="1"/>
</dbReference>
<evidence type="ECO:0000259" key="9">
    <source>
        <dbReference type="PROSITE" id="PS50279"/>
    </source>
</evidence>
<evidence type="ECO:0000259" key="10">
    <source>
        <dbReference type="PROSITE" id="PS51323"/>
    </source>
</evidence>
<dbReference type="InterPro" id="IPR050098">
    <property type="entry name" value="TFPI/VKTCI-like"/>
</dbReference>
<dbReference type="Pfam" id="PF23334">
    <property type="entry name" value="VWC2L_2nd"/>
    <property type="match status" value="1"/>
</dbReference>
<dbReference type="PANTHER" id="PTHR10083">
    <property type="entry name" value="KUNITZ-TYPE PROTEASE INHIBITOR-RELATED"/>
    <property type="match status" value="1"/>
</dbReference>
<feature type="domain" description="VWFC" evidence="8">
    <location>
        <begin position="876"/>
        <end position="936"/>
    </location>
</feature>
<evidence type="ECO:0000256" key="5">
    <source>
        <dbReference type="ARBA" id="ARBA00023157"/>
    </source>
</evidence>
<dbReference type="GeneID" id="100189550"/>
<dbReference type="InterPro" id="IPR008037">
    <property type="entry name" value="Pacifastin_dom"/>
</dbReference>
<gene>
    <name evidence="13" type="primary">crim2</name>
</gene>
<dbReference type="Pfam" id="PF00219">
    <property type="entry name" value="IGFBP"/>
    <property type="match status" value="1"/>
</dbReference>
<dbReference type="SUPFAM" id="SSF100895">
    <property type="entry name" value="Kazal-type serine protease inhibitors"/>
    <property type="match status" value="1"/>
</dbReference>
<dbReference type="AlphaFoldDB" id="Q2VYC5"/>
<dbReference type="SUPFAM" id="SSF57603">
    <property type="entry name" value="FnI-like domain"/>
    <property type="match status" value="3"/>
</dbReference>
<dbReference type="PANTHER" id="PTHR10083:SF328">
    <property type="entry name" value="TISSUE FACTOR PATHWAY INHIBITOR"/>
    <property type="match status" value="1"/>
</dbReference>
<dbReference type="PROSITE" id="PS51323">
    <property type="entry name" value="IGFBP_N_2"/>
    <property type="match status" value="1"/>
</dbReference>
<organism evidence="11">
    <name type="scientific">Hydra vulgaris</name>
    <name type="common">Hydra</name>
    <name type="synonym">Hydra attenuata</name>
    <dbReference type="NCBI Taxonomy" id="6087"/>
    <lineage>
        <taxon>Eukaryota</taxon>
        <taxon>Metazoa</taxon>
        <taxon>Cnidaria</taxon>
        <taxon>Hydrozoa</taxon>
        <taxon>Hydroidolina</taxon>
        <taxon>Anthoathecata</taxon>
        <taxon>Aplanulata</taxon>
        <taxon>Hydridae</taxon>
        <taxon>Hydra</taxon>
    </lineage>
</organism>
<dbReference type="Gene3D" id="4.10.410.10">
    <property type="entry name" value="Pancreatic trypsin inhibitor Kunitz domain"/>
    <property type="match status" value="1"/>
</dbReference>
<dbReference type="Proteomes" id="UP001652625">
    <property type="component" value="Chromosome 01"/>
</dbReference>
<dbReference type="InterPro" id="IPR039366">
    <property type="entry name" value="Pilotin"/>
</dbReference>
<keyword evidence="4" id="KW-0722">Serine protease inhibitor</keyword>
<proteinExistence type="evidence at transcript level"/>
<dbReference type="InterPro" id="IPR036201">
    <property type="entry name" value="Pacifastin_dom_sf"/>
</dbReference>
<dbReference type="SMART" id="SM00214">
    <property type="entry name" value="VWC"/>
    <property type="match status" value="5"/>
</dbReference>
<evidence type="ECO:0000313" key="12">
    <source>
        <dbReference type="Proteomes" id="UP001652625"/>
    </source>
</evidence>
<dbReference type="EMBL" id="AY225467">
    <property type="protein sequence ID" value="AAO60428.1"/>
    <property type="molecule type" value="mRNA"/>
</dbReference>
<dbReference type="InterPro" id="IPR002223">
    <property type="entry name" value="Kunitz_BPTI"/>
</dbReference>
<dbReference type="PROSITE" id="PS00280">
    <property type="entry name" value="BPTI_KUNITZ_1"/>
    <property type="match status" value="1"/>
</dbReference>
<comment type="subcellular location">
    <subcellularLocation>
        <location evidence="1">Secreted</location>
    </subcellularLocation>
</comment>
<evidence type="ECO:0000256" key="3">
    <source>
        <dbReference type="ARBA" id="ARBA00022690"/>
    </source>
</evidence>
<dbReference type="CDD" id="cd00109">
    <property type="entry name" value="Kunitz-type"/>
    <property type="match status" value="1"/>
</dbReference>
<feature type="chain" id="PRO_5031681062" evidence="7 13">
    <location>
        <begin position="19"/>
        <end position="1135"/>
    </location>
</feature>
<dbReference type="Pfam" id="PF09619">
    <property type="entry name" value="YscW"/>
    <property type="match status" value="1"/>
</dbReference>
<evidence type="ECO:0000313" key="11">
    <source>
        <dbReference type="EMBL" id="AAO60428.1"/>
    </source>
</evidence>
<dbReference type="Pfam" id="PF05375">
    <property type="entry name" value="Pacifastin_I"/>
    <property type="match status" value="1"/>
</dbReference>
<feature type="domain" description="VWFC" evidence="8">
    <location>
        <begin position="817"/>
        <end position="875"/>
    </location>
</feature>
<feature type="domain" description="VWFC" evidence="8">
    <location>
        <begin position="945"/>
        <end position="1007"/>
    </location>
</feature>
<dbReference type="SUPFAM" id="SSF57362">
    <property type="entry name" value="BPTI-like"/>
    <property type="match status" value="1"/>
</dbReference>
<reference evidence="11" key="1">
    <citation type="submission" date="2003-01" db="EMBL/GenBank/DDBJ databases">
        <title>Chordin-like gene acts in the hydra head organizer.</title>
        <authorList>
            <person name="Rentzsch F."/>
            <person name="Hobmayer B."/>
            <person name="Guder C."/>
            <person name="Holstein T.W."/>
        </authorList>
    </citation>
    <scope>NUCLEOTIDE SEQUENCE</scope>
</reference>
<dbReference type="Gene3D" id="3.30.60.30">
    <property type="match status" value="1"/>
</dbReference>
<dbReference type="SUPFAM" id="SSF57283">
    <property type="entry name" value="PMP inhibitors"/>
    <property type="match status" value="1"/>
</dbReference>
<dbReference type="SMART" id="SM00121">
    <property type="entry name" value="IB"/>
    <property type="match status" value="1"/>
</dbReference>